<name>A0A1M7V004_9FIRM</name>
<dbReference type="AlphaFoldDB" id="A0A1M7V004"/>
<gene>
    <name evidence="1" type="ORF">SAMN02745215_05372</name>
</gene>
<keyword evidence="2" id="KW-1185">Reference proteome</keyword>
<accession>A0A1M7V004</accession>
<sequence>MKAKLMEKHAELIRSRKYAVAWRLFLLLNNEEITLFKNINGDFSAKPDREADLILKSIGCKCSDKKYLTQYQI</sequence>
<organism evidence="1 2">
    <name type="scientific">Desulfitobacterium chlororespirans DSM 11544</name>
    <dbReference type="NCBI Taxonomy" id="1121395"/>
    <lineage>
        <taxon>Bacteria</taxon>
        <taxon>Bacillati</taxon>
        <taxon>Bacillota</taxon>
        <taxon>Clostridia</taxon>
        <taxon>Eubacteriales</taxon>
        <taxon>Desulfitobacteriaceae</taxon>
        <taxon>Desulfitobacterium</taxon>
    </lineage>
</organism>
<dbReference type="Proteomes" id="UP000184010">
    <property type="component" value="Unassembled WGS sequence"/>
</dbReference>
<proteinExistence type="predicted"/>
<protein>
    <submittedName>
        <fullName evidence="1">Uncharacterized protein</fullName>
    </submittedName>
</protein>
<evidence type="ECO:0000313" key="1">
    <source>
        <dbReference type="EMBL" id="SHN88505.1"/>
    </source>
</evidence>
<dbReference type="EMBL" id="FRDN01000028">
    <property type="protein sequence ID" value="SHN88505.1"/>
    <property type="molecule type" value="Genomic_DNA"/>
</dbReference>
<evidence type="ECO:0000313" key="2">
    <source>
        <dbReference type="Proteomes" id="UP000184010"/>
    </source>
</evidence>
<reference evidence="2" key="1">
    <citation type="submission" date="2016-12" db="EMBL/GenBank/DDBJ databases">
        <authorList>
            <person name="Varghese N."/>
            <person name="Submissions S."/>
        </authorList>
    </citation>
    <scope>NUCLEOTIDE SEQUENCE [LARGE SCALE GENOMIC DNA]</scope>
    <source>
        <strain evidence="2">DSM 11544</strain>
    </source>
</reference>
<dbReference type="RefSeq" id="WP_072775393.1">
    <property type="nucleotide sequence ID" value="NZ_FRDN01000028.1"/>
</dbReference>